<keyword evidence="4" id="KW-1185">Reference proteome</keyword>
<dbReference type="AlphaFoldDB" id="A0A813UZS9"/>
<feature type="transmembrane region" description="Helical" evidence="1">
    <location>
        <begin position="235"/>
        <end position="254"/>
    </location>
</feature>
<keyword evidence="1" id="KW-0472">Membrane</keyword>
<feature type="domain" description="AB hydrolase-1" evidence="2">
    <location>
        <begin position="115"/>
        <end position="208"/>
    </location>
</feature>
<evidence type="ECO:0000259" key="2">
    <source>
        <dbReference type="Pfam" id="PF00561"/>
    </source>
</evidence>
<gene>
    <name evidence="3" type="ORF">OXX778_LOCUS7945</name>
</gene>
<dbReference type="Proteomes" id="UP000663879">
    <property type="component" value="Unassembled WGS sequence"/>
</dbReference>
<name>A0A813UZS9_9BILA</name>
<dbReference type="InterPro" id="IPR029058">
    <property type="entry name" value="AB_hydrolase_fold"/>
</dbReference>
<dbReference type="SUPFAM" id="SSF53474">
    <property type="entry name" value="alpha/beta-Hydrolases"/>
    <property type="match status" value="1"/>
</dbReference>
<keyword evidence="1" id="KW-1133">Transmembrane helix</keyword>
<accession>A0A813UZS9</accession>
<feature type="transmembrane region" description="Helical" evidence="1">
    <location>
        <begin position="38"/>
        <end position="60"/>
    </location>
</feature>
<dbReference type="Pfam" id="PF00561">
    <property type="entry name" value="Abhydrolase_1"/>
    <property type="match status" value="1"/>
</dbReference>
<sequence length="385" mass="44013">MRIFFLLSCLDLCISVLGMILYGVFTSTYGPIWIRNQYIVLNVILRLIFLVIICLLINGASKEAIGKSKYPARGQITDLKISNSSSTKVRFHFLCDGPKSEKPVFLFEGSASHGLADYLSLQMLLKKNGRRSCIWDKPGLGYSDYLTTDYKSHSDMFEYLVNSLGEKGPFELVGWGGGGTLIYEYAFKRPDNVKSLTFLDSPTFDMEFEIIKKLNNLSEDDTKKYKMSQYLSRKFLLGLINGLAVPFGFVSLFVPGYRVFYPELTDEVNWYFLTEKTWIAQEYLLNDLFFGKDAYTLKIDQSIPINLILTVKSDEQIKELICKKRGLDAEKCKYEIDSNRISIEYRTKLKDLSTKGNIYKCTMDDCDLGYYVGVGANYTVDILLK</sequence>
<proteinExistence type="predicted"/>
<dbReference type="OrthoDB" id="164921at2759"/>
<feature type="transmembrane region" description="Helical" evidence="1">
    <location>
        <begin position="12"/>
        <end position="32"/>
    </location>
</feature>
<comment type="caution">
    <text evidence="3">The sequence shown here is derived from an EMBL/GenBank/DDBJ whole genome shotgun (WGS) entry which is preliminary data.</text>
</comment>
<evidence type="ECO:0000256" key="1">
    <source>
        <dbReference type="SAM" id="Phobius"/>
    </source>
</evidence>
<protein>
    <recommendedName>
        <fullName evidence="2">AB hydrolase-1 domain-containing protein</fullName>
    </recommendedName>
</protein>
<keyword evidence="1" id="KW-0812">Transmembrane</keyword>
<organism evidence="3 4">
    <name type="scientific">Brachionus calyciflorus</name>
    <dbReference type="NCBI Taxonomy" id="104777"/>
    <lineage>
        <taxon>Eukaryota</taxon>
        <taxon>Metazoa</taxon>
        <taxon>Spiralia</taxon>
        <taxon>Gnathifera</taxon>
        <taxon>Rotifera</taxon>
        <taxon>Eurotatoria</taxon>
        <taxon>Monogononta</taxon>
        <taxon>Pseudotrocha</taxon>
        <taxon>Ploima</taxon>
        <taxon>Brachionidae</taxon>
        <taxon>Brachionus</taxon>
    </lineage>
</organism>
<dbReference type="InterPro" id="IPR000073">
    <property type="entry name" value="AB_hydrolase_1"/>
</dbReference>
<dbReference type="Gene3D" id="3.40.50.1820">
    <property type="entry name" value="alpha/beta hydrolase"/>
    <property type="match status" value="1"/>
</dbReference>
<evidence type="ECO:0000313" key="3">
    <source>
        <dbReference type="EMBL" id="CAF0830609.1"/>
    </source>
</evidence>
<reference evidence="3" key="1">
    <citation type="submission" date="2021-02" db="EMBL/GenBank/DDBJ databases">
        <authorList>
            <person name="Nowell W R."/>
        </authorList>
    </citation>
    <scope>NUCLEOTIDE SEQUENCE</scope>
    <source>
        <strain evidence="3">Ploen Becks lab</strain>
    </source>
</reference>
<evidence type="ECO:0000313" key="4">
    <source>
        <dbReference type="Proteomes" id="UP000663879"/>
    </source>
</evidence>
<dbReference type="EMBL" id="CAJNOC010001055">
    <property type="protein sequence ID" value="CAF0830609.1"/>
    <property type="molecule type" value="Genomic_DNA"/>
</dbReference>